<feature type="region of interest" description="Disordered" evidence="1">
    <location>
        <begin position="1"/>
        <end position="35"/>
    </location>
</feature>
<dbReference type="Proteomes" id="UP000248749">
    <property type="component" value="Unassembled WGS sequence"/>
</dbReference>
<dbReference type="EMBL" id="POUB01000270">
    <property type="protein sequence ID" value="PZF88555.1"/>
    <property type="molecule type" value="Genomic_DNA"/>
</dbReference>
<comment type="caution">
    <text evidence="2">The sequence shown here is derived from an EMBL/GenBank/DDBJ whole genome shotgun (WGS) entry which is preliminary data.</text>
</comment>
<evidence type="ECO:0000313" key="3">
    <source>
        <dbReference type="Proteomes" id="UP000248749"/>
    </source>
</evidence>
<dbReference type="AlphaFoldDB" id="A0A2W2BN68"/>
<organism evidence="2 3">
    <name type="scientific">Micromonospora deserti</name>
    <dbReference type="NCBI Taxonomy" id="2070366"/>
    <lineage>
        <taxon>Bacteria</taxon>
        <taxon>Bacillati</taxon>
        <taxon>Actinomycetota</taxon>
        <taxon>Actinomycetes</taxon>
        <taxon>Micromonosporales</taxon>
        <taxon>Micromonosporaceae</taxon>
        <taxon>Micromonospora</taxon>
    </lineage>
</organism>
<gene>
    <name evidence="2" type="ORF">C1I99_26335</name>
</gene>
<accession>A0A2W2BN68</accession>
<proteinExistence type="predicted"/>
<reference evidence="2 3" key="1">
    <citation type="submission" date="2018-01" db="EMBL/GenBank/DDBJ databases">
        <title>Draft genome sequence of Salinispora sp. 13K206.</title>
        <authorList>
            <person name="Sahin N."/>
            <person name="Saygin H."/>
            <person name="Ay H."/>
        </authorList>
    </citation>
    <scope>NUCLEOTIDE SEQUENCE [LARGE SCALE GENOMIC DNA]</scope>
    <source>
        <strain evidence="2 3">13K206</strain>
    </source>
</reference>
<name>A0A2W2BN68_9ACTN</name>
<keyword evidence="3" id="KW-1185">Reference proteome</keyword>
<feature type="compositionally biased region" description="Basic and acidic residues" evidence="1">
    <location>
        <begin position="11"/>
        <end position="20"/>
    </location>
</feature>
<evidence type="ECO:0000256" key="1">
    <source>
        <dbReference type="SAM" id="MobiDB-lite"/>
    </source>
</evidence>
<protein>
    <submittedName>
        <fullName evidence="2">Uncharacterized protein</fullName>
    </submittedName>
</protein>
<sequence length="65" mass="7508">MGRRRPAGTFRTDRRGDPNRAGRVGLRRQRPERPPWQVRLRALAAYRLLPEPDGRPLRAGHPGCR</sequence>
<evidence type="ECO:0000313" key="2">
    <source>
        <dbReference type="EMBL" id="PZF88555.1"/>
    </source>
</evidence>